<gene>
    <name evidence="3" type="ORF">PPACK8108_LOCUS3026</name>
</gene>
<evidence type="ECO:0000259" key="2">
    <source>
        <dbReference type="PROSITE" id="PS50102"/>
    </source>
</evidence>
<proteinExistence type="predicted"/>
<dbReference type="Gene3D" id="3.30.70.330">
    <property type="match status" value="1"/>
</dbReference>
<organism evidence="3 4">
    <name type="scientific">Phakopsora pachyrhizi</name>
    <name type="common">Asian soybean rust disease fungus</name>
    <dbReference type="NCBI Taxonomy" id="170000"/>
    <lineage>
        <taxon>Eukaryota</taxon>
        <taxon>Fungi</taxon>
        <taxon>Dikarya</taxon>
        <taxon>Basidiomycota</taxon>
        <taxon>Pucciniomycotina</taxon>
        <taxon>Pucciniomycetes</taxon>
        <taxon>Pucciniales</taxon>
        <taxon>Phakopsoraceae</taxon>
        <taxon>Phakopsora</taxon>
    </lineage>
</organism>
<dbReference type="PROSITE" id="PS50102">
    <property type="entry name" value="RRM"/>
    <property type="match status" value="1"/>
</dbReference>
<dbReference type="InterPro" id="IPR000504">
    <property type="entry name" value="RRM_dom"/>
</dbReference>
<dbReference type="SMART" id="SM00360">
    <property type="entry name" value="RRM"/>
    <property type="match status" value="1"/>
</dbReference>
<dbReference type="AlphaFoldDB" id="A0AAV0AKD6"/>
<evidence type="ECO:0000256" key="1">
    <source>
        <dbReference type="PROSITE-ProRule" id="PRU00176"/>
    </source>
</evidence>
<dbReference type="InterPro" id="IPR012677">
    <property type="entry name" value="Nucleotide-bd_a/b_plait_sf"/>
</dbReference>
<accession>A0AAV0AKD6</accession>
<keyword evidence="4" id="KW-1185">Reference proteome</keyword>
<reference evidence="3" key="1">
    <citation type="submission" date="2022-06" db="EMBL/GenBank/DDBJ databases">
        <authorList>
            <consortium name="SYNGENTA / RWTH Aachen University"/>
        </authorList>
    </citation>
    <scope>NUCLEOTIDE SEQUENCE</scope>
</reference>
<comment type="caution">
    <text evidence="3">The sequence shown here is derived from an EMBL/GenBank/DDBJ whole genome shotgun (WGS) entry which is preliminary data.</text>
</comment>
<dbReference type="Proteomes" id="UP001153365">
    <property type="component" value="Unassembled WGS sequence"/>
</dbReference>
<sequence length="264" mass="28385">MAAMLGQMQQQQQQTGQSAGYNQLQAAMNSVRISSLLAGVNGYGQQTNFPSPNSAVYANFPSPGLSQTSYGTIPSAQNGTFSPGLVSGLSQLGAINGQTGQTVYVGNLPADVAVDELLSQVCFGPIDIVKVLPEKNCAFISFLDPTTAAAFHSDALMRKIQLHGQELKIGRGKPSAVPTNVVMAVQQNGATRNLLKRWYKRLLLSQLGPAKESIMAKQRYNDACASVESSRVKQGQAKDEKHLEKASKTMDHKMNEMLSAKIRI</sequence>
<dbReference type="SUPFAM" id="SSF54928">
    <property type="entry name" value="RNA-binding domain, RBD"/>
    <property type="match status" value="1"/>
</dbReference>
<evidence type="ECO:0000313" key="3">
    <source>
        <dbReference type="EMBL" id="CAH7668513.1"/>
    </source>
</evidence>
<dbReference type="GO" id="GO:0003723">
    <property type="term" value="F:RNA binding"/>
    <property type="evidence" value="ECO:0007669"/>
    <property type="project" value="UniProtKB-UniRule"/>
</dbReference>
<dbReference type="InterPro" id="IPR035979">
    <property type="entry name" value="RBD_domain_sf"/>
</dbReference>
<name>A0AAV0AKD6_PHAPC</name>
<evidence type="ECO:0000313" key="4">
    <source>
        <dbReference type="Proteomes" id="UP001153365"/>
    </source>
</evidence>
<dbReference type="EMBL" id="CALTRL010000533">
    <property type="protein sequence ID" value="CAH7668513.1"/>
    <property type="molecule type" value="Genomic_DNA"/>
</dbReference>
<keyword evidence="1" id="KW-0694">RNA-binding</keyword>
<protein>
    <recommendedName>
        <fullName evidence="2">RRM domain-containing protein</fullName>
    </recommendedName>
</protein>
<feature type="domain" description="RRM" evidence="2">
    <location>
        <begin position="101"/>
        <end position="174"/>
    </location>
</feature>